<dbReference type="EMBL" id="AMQN01008219">
    <property type="status" value="NOT_ANNOTATED_CDS"/>
    <property type="molecule type" value="Genomic_DNA"/>
</dbReference>
<feature type="signal peptide" evidence="1">
    <location>
        <begin position="1"/>
        <end position="19"/>
    </location>
</feature>
<evidence type="ECO:0000256" key="1">
    <source>
        <dbReference type="SAM" id="SignalP"/>
    </source>
</evidence>
<dbReference type="HOGENOM" id="CLU_2173380_0_0_1"/>
<gene>
    <name evidence="2" type="ORF">CAPTEDRAFT_194553</name>
</gene>
<organism evidence="2">
    <name type="scientific">Capitella teleta</name>
    <name type="common">Polychaete worm</name>
    <dbReference type="NCBI Taxonomy" id="283909"/>
    <lineage>
        <taxon>Eukaryota</taxon>
        <taxon>Metazoa</taxon>
        <taxon>Spiralia</taxon>
        <taxon>Lophotrochozoa</taxon>
        <taxon>Annelida</taxon>
        <taxon>Polychaeta</taxon>
        <taxon>Sedentaria</taxon>
        <taxon>Scolecida</taxon>
        <taxon>Capitellidae</taxon>
        <taxon>Capitella</taxon>
    </lineage>
</organism>
<dbReference type="EMBL" id="KB302492">
    <property type="protein sequence ID" value="ELU04264.1"/>
    <property type="molecule type" value="Genomic_DNA"/>
</dbReference>
<reference evidence="2 4" key="2">
    <citation type="journal article" date="2013" name="Nature">
        <title>Insights into bilaterian evolution from three spiralian genomes.</title>
        <authorList>
            <person name="Simakov O."/>
            <person name="Marletaz F."/>
            <person name="Cho S.J."/>
            <person name="Edsinger-Gonzales E."/>
            <person name="Havlak P."/>
            <person name="Hellsten U."/>
            <person name="Kuo D.H."/>
            <person name="Larsson T."/>
            <person name="Lv J."/>
            <person name="Arendt D."/>
            <person name="Savage R."/>
            <person name="Osoegawa K."/>
            <person name="de Jong P."/>
            <person name="Grimwood J."/>
            <person name="Chapman J.A."/>
            <person name="Shapiro H."/>
            <person name="Aerts A."/>
            <person name="Otillar R.P."/>
            <person name="Terry A.Y."/>
            <person name="Boore J.L."/>
            <person name="Grigoriev I.V."/>
            <person name="Lindberg D.R."/>
            <person name="Seaver E.C."/>
            <person name="Weisblat D.A."/>
            <person name="Putnam N.H."/>
            <person name="Rokhsar D.S."/>
        </authorList>
    </citation>
    <scope>NUCLEOTIDE SEQUENCE</scope>
    <source>
        <strain evidence="2 4">I ESC-2004</strain>
    </source>
</reference>
<dbReference type="AlphaFoldDB" id="R7UE57"/>
<sequence>MKATKSLLLLAIAVGCAYGLPFKLSEFLPEDFDSSVEELGSEDIDPDSYEDSDFTGLQVRLDKRVPKPLMLVDITPDLLRAMLYRQQRQRMAAKIRPQEPKSDLRFIGRK</sequence>
<evidence type="ECO:0000313" key="4">
    <source>
        <dbReference type="Proteomes" id="UP000014760"/>
    </source>
</evidence>
<dbReference type="Proteomes" id="UP000014760">
    <property type="component" value="Unassembled WGS sequence"/>
</dbReference>
<protein>
    <recommendedName>
        <fullName evidence="5">Corticotropin-releasing factor domain-containing protein</fullName>
    </recommendedName>
</protein>
<dbReference type="PROSITE" id="PS51257">
    <property type="entry name" value="PROKAR_LIPOPROTEIN"/>
    <property type="match status" value="1"/>
</dbReference>
<dbReference type="EnsemblMetazoa" id="CapteT194553">
    <property type="protein sequence ID" value="CapteP194553"/>
    <property type="gene ID" value="CapteG194553"/>
</dbReference>
<name>R7UE57_CAPTE</name>
<keyword evidence="4" id="KW-1185">Reference proteome</keyword>
<proteinExistence type="predicted"/>
<reference evidence="3" key="3">
    <citation type="submission" date="2015-06" db="UniProtKB">
        <authorList>
            <consortium name="EnsemblMetazoa"/>
        </authorList>
    </citation>
    <scope>IDENTIFICATION</scope>
</reference>
<evidence type="ECO:0000313" key="3">
    <source>
        <dbReference type="EnsemblMetazoa" id="CapteP194553"/>
    </source>
</evidence>
<accession>R7UE57</accession>
<evidence type="ECO:0000313" key="2">
    <source>
        <dbReference type="EMBL" id="ELU04264.1"/>
    </source>
</evidence>
<feature type="chain" id="PRO_5008787928" description="Corticotropin-releasing factor domain-containing protein" evidence="1">
    <location>
        <begin position="20"/>
        <end position="110"/>
    </location>
</feature>
<keyword evidence="1" id="KW-0732">Signal</keyword>
<reference evidence="4" key="1">
    <citation type="submission" date="2012-12" db="EMBL/GenBank/DDBJ databases">
        <authorList>
            <person name="Hellsten U."/>
            <person name="Grimwood J."/>
            <person name="Chapman J.A."/>
            <person name="Shapiro H."/>
            <person name="Aerts A."/>
            <person name="Otillar R.P."/>
            <person name="Terry A.Y."/>
            <person name="Boore J.L."/>
            <person name="Simakov O."/>
            <person name="Marletaz F."/>
            <person name="Cho S.-J."/>
            <person name="Edsinger-Gonzales E."/>
            <person name="Havlak P."/>
            <person name="Kuo D.-H."/>
            <person name="Larsson T."/>
            <person name="Lv J."/>
            <person name="Arendt D."/>
            <person name="Savage R."/>
            <person name="Osoegawa K."/>
            <person name="de Jong P."/>
            <person name="Lindberg D.R."/>
            <person name="Seaver E.C."/>
            <person name="Weisblat D.A."/>
            <person name="Putnam N.H."/>
            <person name="Grigoriev I.V."/>
            <person name="Rokhsar D.S."/>
        </authorList>
    </citation>
    <scope>NUCLEOTIDE SEQUENCE</scope>
    <source>
        <strain evidence="4">I ESC-2004</strain>
    </source>
</reference>
<evidence type="ECO:0008006" key="5">
    <source>
        <dbReference type="Google" id="ProtNLM"/>
    </source>
</evidence>